<protein>
    <submittedName>
        <fullName evidence="2">Antitoxin YefM</fullName>
    </submittedName>
</protein>
<reference evidence="2" key="1">
    <citation type="submission" date="2016-10" db="EMBL/GenBank/DDBJ databases">
        <title>Sequence of Gallionella enrichment culture.</title>
        <authorList>
            <person name="Poehlein A."/>
            <person name="Muehling M."/>
            <person name="Daniel R."/>
        </authorList>
    </citation>
    <scope>NUCLEOTIDE SEQUENCE</scope>
</reference>
<accession>A0A1J5PTT0</accession>
<dbReference type="EMBL" id="MLJW01003862">
    <property type="protein sequence ID" value="OIQ71143.1"/>
    <property type="molecule type" value="Genomic_DNA"/>
</dbReference>
<evidence type="ECO:0000256" key="1">
    <source>
        <dbReference type="ARBA" id="ARBA00009981"/>
    </source>
</evidence>
<name>A0A1J5PTT0_9ZZZZ</name>
<gene>
    <name evidence="2" type="ORF">GALL_472430</name>
</gene>
<dbReference type="InterPro" id="IPR036165">
    <property type="entry name" value="YefM-like_sf"/>
</dbReference>
<evidence type="ECO:0000313" key="2">
    <source>
        <dbReference type="EMBL" id="OIQ71143.1"/>
    </source>
</evidence>
<dbReference type="Pfam" id="PF02604">
    <property type="entry name" value="PhdYeFM_antitox"/>
    <property type="match status" value="1"/>
</dbReference>
<organism evidence="2">
    <name type="scientific">mine drainage metagenome</name>
    <dbReference type="NCBI Taxonomy" id="410659"/>
    <lineage>
        <taxon>unclassified sequences</taxon>
        <taxon>metagenomes</taxon>
        <taxon>ecological metagenomes</taxon>
    </lineage>
</organism>
<comment type="similarity">
    <text evidence="1">Belongs to the phD/YefM antitoxin family.</text>
</comment>
<dbReference type="SUPFAM" id="SSF143120">
    <property type="entry name" value="YefM-like"/>
    <property type="match status" value="1"/>
</dbReference>
<dbReference type="Gene3D" id="3.40.1620.10">
    <property type="entry name" value="YefM-like domain"/>
    <property type="match status" value="1"/>
</dbReference>
<comment type="caution">
    <text evidence="2">The sequence shown here is derived from an EMBL/GenBank/DDBJ whole genome shotgun (WGS) entry which is preliminary data.</text>
</comment>
<dbReference type="AlphaFoldDB" id="A0A1J5PTT0"/>
<dbReference type="NCBIfam" id="TIGR01552">
    <property type="entry name" value="phd_fam"/>
    <property type="match status" value="1"/>
</dbReference>
<dbReference type="InterPro" id="IPR006442">
    <property type="entry name" value="Antitoxin_Phd/YefM"/>
</dbReference>
<proteinExistence type="inferred from homology"/>
<sequence length="93" mass="10462">MQTLPFSEARAQLANALRSVEAGNAPFSISRRGQVAGVLMSFEQYQRMSGTATGFAERLKHWRCEQLPVLAGIAEDDPFAQVRQTDNEREFSW</sequence>